<protein>
    <submittedName>
        <fullName evidence="2">Uncharacterized protein</fullName>
    </submittedName>
</protein>
<proteinExistence type="predicted"/>
<comment type="caution">
    <text evidence="2">The sequence shown here is derived from an EMBL/GenBank/DDBJ whole genome shotgun (WGS) entry which is preliminary data.</text>
</comment>
<evidence type="ECO:0000313" key="2">
    <source>
        <dbReference type="EMBL" id="TRZ39231.1"/>
    </source>
</evidence>
<keyword evidence="2" id="KW-0614">Plasmid</keyword>
<name>A0A553SQG5_NIACI</name>
<organism evidence="2">
    <name type="scientific">Niallia circulans</name>
    <name type="common">Bacillus circulans</name>
    <dbReference type="NCBI Taxonomy" id="1397"/>
    <lineage>
        <taxon>Bacteria</taxon>
        <taxon>Bacillati</taxon>
        <taxon>Bacillota</taxon>
        <taxon>Bacilli</taxon>
        <taxon>Bacillales</taxon>
        <taxon>Bacillaceae</taxon>
        <taxon>Niallia</taxon>
    </lineage>
</organism>
<reference evidence="2" key="1">
    <citation type="submission" date="2018-10" db="EMBL/GenBank/DDBJ databases">
        <title>FDA dAtabase for Regulatory Grade micrObial Sequences (FDA-ARGOS): Supporting development and validation of Infectious Disease Dx tests.</title>
        <authorList>
            <person name="Minogue T."/>
            <person name="Wolcott M."/>
            <person name="Wasieloski L."/>
            <person name="Aguilar W."/>
            <person name="Moore D."/>
            <person name="Tallon L.J."/>
            <person name="Sadzewicz L."/>
            <person name="Sengamalay N."/>
            <person name="Ott S."/>
            <person name="Godinez A."/>
            <person name="Nagaraj S."/>
            <person name="Vavikolanu K."/>
            <person name="Vyas G."/>
            <person name="Nadendla S."/>
            <person name="Aluvathingal J."/>
            <person name="Sichtig H."/>
        </authorList>
    </citation>
    <scope>NUCLEOTIDE SEQUENCE</scope>
    <source>
        <strain evidence="2">FDAARGOS_343</strain>
        <plasmid evidence="2">unnamed2</plasmid>
    </source>
</reference>
<geneLocation type="plasmid" evidence="2">
    <name>unnamed2</name>
</geneLocation>
<keyword evidence="1" id="KW-1133">Transmembrane helix</keyword>
<accession>A0A553SQG5</accession>
<sequence>MINQNNDNFNWKKLYFSKNSFLNTILCLAFCFAILSSIFLNDFSWSGFFTLLFILVILLLISPINDYGHRMLVGKEDVDLSVYPTSTYDIKKLKEELERLEKLNLGKGYRRVMNINEKLVYSFSIGVFGVGLFIVALKLINGEFTDLVNWLSITAFGMALYPMMETAAKNRLAGKINEIHSRLNDIKDRQNENKLNKILHTLEKLKNQN</sequence>
<feature type="transmembrane region" description="Helical" evidence="1">
    <location>
        <begin position="21"/>
        <end position="39"/>
    </location>
</feature>
<gene>
    <name evidence="2" type="ORF">CEQ21_07635</name>
</gene>
<dbReference type="Proteomes" id="UP000319837">
    <property type="component" value="Plasmid unnamed2"/>
</dbReference>
<keyword evidence="1" id="KW-0472">Membrane</keyword>
<dbReference type="EMBL" id="RIBP01000003">
    <property type="protein sequence ID" value="TRZ39231.1"/>
    <property type="molecule type" value="Genomic_DNA"/>
</dbReference>
<feature type="transmembrane region" description="Helical" evidence="1">
    <location>
        <begin position="45"/>
        <end position="65"/>
    </location>
</feature>
<dbReference type="AlphaFoldDB" id="A0A553SQG5"/>
<keyword evidence="1" id="KW-0812">Transmembrane</keyword>
<dbReference type="RefSeq" id="WP_185762811.1">
    <property type="nucleotide sequence ID" value="NZ_CM017506.1"/>
</dbReference>
<feature type="transmembrane region" description="Helical" evidence="1">
    <location>
        <begin position="119"/>
        <end position="141"/>
    </location>
</feature>
<evidence type="ECO:0000256" key="1">
    <source>
        <dbReference type="SAM" id="Phobius"/>
    </source>
</evidence>
<feature type="transmembrane region" description="Helical" evidence="1">
    <location>
        <begin position="147"/>
        <end position="164"/>
    </location>
</feature>